<evidence type="ECO:0000259" key="4">
    <source>
        <dbReference type="PROSITE" id="PS50043"/>
    </source>
</evidence>
<dbReference type="GO" id="GO:0003677">
    <property type="term" value="F:DNA binding"/>
    <property type="evidence" value="ECO:0007669"/>
    <property type="project" value="UniProtKB-KW"/>
</dbReference>
<protein>
    <submittedName>
        <fullName evidence="6">DNA-binding NarL/FixJ family response regulator</fullName>
    </submittedName>
</protein>
<evidence type="ECO:0000313" key="6">
    <source>
        <dbReference type="EMBL" id="PFG17250.1"/>
    </source>
</evidence>
<dbReference type="InterPro" id="IPR058245">
    <property type="entry name" value="NreC/VraR/RcsB-like_REC"/>
</dbReference>
<dbReference type="InterPro" id="IPR039420">
    <property type="entry name" value="WalR-like"/>
</dbReference>
<organism evidence="6 7">
    <name type="scientific">Propionicimonas paludicola</name>
    <dbReference type="NCBI Taxonomy" id="185243"/>
    <lineage>
        <taxon>Bacteria</taxon>
        <taxon>Bacillati</taxon>
        <taxon>Actinomycetota</taxon>
        <taxon>Actinomycetes</taxon>
        <taxon>Propionibacteriales</taxon>
        <taxon>Nocardioidaceae</taxon>
        <taxon>Propionicimonas</taxon>
    </lineage>
</organism>
<evidence type="ECO:0000313" key="7">
    <source>
        <dbReference type="Proteomes" id="UP000226079"/>
    </source>
</evidence>
<comment type="caution">
    <text evidence="6">The sequence shown here is derived from an EMBL/GenBank/DDBJ whole genome shotgun (WGS) entry which is preliminary data.</text>
</comment>
<dbReference type="Gene3D" id="3.40.50.2300">
    <property type="match status" value="1"/>
</dbReference>
<dbReference type="InterPro" id="IPR000792">
    <property type="entry name" value="Tscrpt_reg_LuxR_C"/>
</dbReference>
<gene>
    <name evidence="6" type="ORF">ATK74_1814</name>
</gene>
<evidence type="ECO:0000256" key="1">
    <source>
        <dbReference type="ARBA" id="ARBA00022553"/>
    </source>
</evidence>
<dbReference type="PROSITE" id="PS50043">
    <property type="entry name" value="HTH_LUXR_2"/>
    <property type="match status" value="1"/>
</dbReference>
<dbReference type="CDD" id="cd17535">
    <property type="entry name" value="REC_NarL-like"/>
    <property type="match status" value="1"/>
</dbReference>
<dbReference type="EMBL" id="PDJC01000001">
    <property type="protein sequence ID" value="PFG17250.1"/>
    <property type="molecule type" value="Genomic_DNA"/>
</dbReference>
<sequence>MTTVIIVDDDLFVRTMLAQVLDRAAGIQVLATYANGAEAAEAAAELVPDVALVDINMPEVGGAQTVALLQASSPTTRVLALTSLADPSAAAAMLHAGALGFLPKDLPLPALLHSIQAASHGVAVLAGGGSALIDKRVGAKAPELTEIEHKVLQLLAAGHTNEQIADQLYLAVSSVKHQISTLLVKLEASNRVTLAVRAHELGLAGPGRSE</sequence>
<accession>A0A2A9CUE8</accession>
<feature type="domain" description="HTH luxR-type" evidence="4">
    <location>
        <begin position="137"/>
        <end position="202"/>
    </location>
</feature>
<dbReference type="SMART" id="SM00448">
    <property type="entry name" value="REC"/>
    <property type="match status" value="1"/>
</dbReference>
<keyword evidence="7" id="KW-1185">Reference proteome</keyword>
<dbReference type="SMART" id="SM00421">
    <property type="entry name" value="HTH_LUXR"/>
    <property type="match status" value="1"/>
</dbReference>
<dbReference type="RefSeq" id="WP_098460695.1">
    <property type="nucleotide sequence ID" value="NZ_PDJC01000001.1"/>
</dbReference>
<feature type="modified residue" description="4-aspartylphosphate" evidence="3">
    <location>
        <position position="54"/>
    </location>
</feature>
<dbReference type="PRINTS" id="PR00038">
    <property type="entry name" value="HTHLUXR"/>
</dbReference>
<dbReference type="OrthoDB" id="9808843at2"/>
<dbReference type="AlphaFoldDB" id="A0A2A9CUE8"/>
<dbReference type="GO" id="GO:0000160">
    <property type="term" value="P:phosphorelay signal transduction system"/>
    <property type="evidence" value="ECO:0007669"/>
    <property type="project" value="InterPro"/>
</dbReference>
<dbReference type="InterPro" id="IPR016032">
    <property type="entry name" value="Sig_transdc_resp-reg_C-effctor"/>
</dbReference>
<dbReference type="CDD" id="cd06170">
    <property type="entry name" value="LuxR_C_like"/>
    <property type="match status" value="1"/>
</dbReference>
<name>A0A2A9CUE8_9ACTN</name>
<dbReference type="Pfam" id="PF00072">
    <property type="entry name" value="Response_reg"/>
    <property type="match status" value="1"/>
</dbReference>
<evidence type="ECO:0000256" key="3">
    <source>
        <dbReference type="PROSITE-ProRule" id="PRU00169"/>
    </source>
</evidence>
<evidence type="ECO:0000259" key="5">
    <source>
        <dbReference type="PROSITE" id="PS50110"/>
    </source>
</evidence>
<proteinExistence type="predicted"/>
<dbReference type="SUPFAM" id="SSF52172">
    <property type="entry name" value="CheY-like"/>
    <property type="match status" value="1"/>
</dbReference>
<dbReference type="Proteomes" id="UP000226079">
    <property type="component" value="Unassembled WGS sequence"/>
</dbReference>
<reference evidence="6 7" key="1">
    <citation type="submission" date="2017-10" db="EMBL/GenBank/DDBJ databases">
        <title>Sequencing the genomes of 1000 actinobacteria strains.</title>
        <authorList>
            <person name="Klenk H.-P."/>
        </authorList>
    </citation>
    <scope>NUCLEOTIDE SEQUENCE [LARGE SCALE GENOMIC DNA]</scope>
    <source>
        <strain evidence="6 7">DSM 15597</strain>
    </source>
</reference>
<dbReference type="PANTHER" id="PTHR43214:SF43">
    <property type="entry name" value="TWO-COMPONENT RESPONSE REGULATOR"/>
    <property type="match status" value="1"/>
</dbReference>
<feature type="domain" description="Response regulatory" evidence="5">
    <location>
        <begin position="3"/>
        <end position="119"/>
    </location>
</feature>
<dbReference type="SUPFAM" id="SSF46894">
    <property type="entry name" value="C-terminal effector domain of the bipartite response regulators"/>
    <property type="match status" value="1"/>
</dbReference>
<dbReference type="InterPro" id="IPR001789">
    <property type="entry name" value="Sig_transdc_resp-reg_receiver"/>
</dbReference>
<keyword evidence="2 6" id="KW-0238">DNA-binding</keyword>
<dbReference type="InterPro" id="IPR011006">
    <property type="entry name" value="CheY-like_superfamily"/>
</dbReference>
<dbReference type="GO" id="GO:0006355">
    <property type="term" value="P:regulation of DNA-templated transcription"/>
    <property type="evidence" value="ECO:0007669"/>
    <property type="project" value="InterPro"/>
</dbReference>
<evidence type="ECO:0000256" key="2">
    <source>
        <dbReference type="ARBA" id="ARBA00023125"/>
    </source>
</evidence>
<dbReference type="PANTHER" id="PTHR43214">
    <property type="entry name" value="TWO-COMPONENT RESPONSE REGULATOR"/>
    <property type="match status" value="1"/>
</dbReference>
<dbReference type="PROSITE" id="PS50110">
    <property type="entry name" value="RESPONSE_REGULATORY"/>
    <property type="match status" value="1"/>
</dbReference>
<dbReference type="Pfam" id="PF00196">
    <property type="entry name" value="GerE"/>
    <property type="match status" value="1"/>
</dbReference>
<keyword evidence="1 3" id="KW-0597">Phosphoprotein</keyword>